<dbReference type="EMBL" id="STFF01000003">
    <property type="protein sequence ID" value="THU39647.1"/>
    <property type="molecule type" value="Genomic_DNA"/>
</dbReference>
<keyword evidence="2" id="KW-1185">Reference proteome</keyword>
<protein>
    <submittedName>
        <fullName evidence="1">Uncharacterized protein</fullName>
    </submittedName>
</protein>
<accession>A0A4S8HVJ1</accession>
<dbReference type="OrthoDB" id="950503at2"/>
<comment type="caution">
    <text evidence="1">The sequence shown here is derived from an EMBL/GenBank/DDBJ whole genome shotgun (WGS) entry which is preliminary data.</text>
</comment>
<evidence type="ECO:0000313" key="2">
    <source>
        <dbReference type="Proteomes" id="UP000306918"/>
    </source>
</evidence>
<gene>
    <name evidence="1" type="ORF">FAM09_14215</name>
</gene>
<reference evidence="1 2" key="1">
    <citation type="submission" date="2019-04" db="EMBL/GenBank/DDBJ databases">
        <title>Niastella caeni sp. nov., isolated from activated sludge.</title>
        <authorList>
            <person name="Sheng M."/>
        </authorList>
    </citation>
    <scope>NUCLEOTIDE SEQUENCE [LARGE SCALE GENOMIC DNA]</scope>
    <source>
        <strain evidence="1 2">HX-2-15</strain>
    </source>
</reference>
<proteinExistence type="predicted"/>
<dbReference type="Proteomes" id="UP000306918">
    <property type="component" value="Unassembled WGS sequence"/>
</dbReference>
<sequence length="173" mass="19540">MLLAVHLFNIAGYTLLFDYFIQQSDRQFIQQLDNNQYNDSELIEVKIALHTPYLTSWSDYERIDGEAEVNGVYYNYVKRKIYNDTLYLLCLPNKNKTQLNAARIDYANKVNDVPANADDTGALKKNPAGSEYQQPLNQFTVSLPATATGKQMQDPASSVLQSIITGPFHPPQG</sequence>
<name>A0A4S8HVJ1_9BACT</name>
<dbReference type="RefSeq" id="WP_136577779.1">
    <property type="nucleotide sequence ID" value="NZ_STFF01000003.1"/>
</dbReference>
<organism evidence="1 2">
    <name type="scientific">Niastella caeni</name>
    <dbReference type="NCBI Taxonomy" id="2569763"/>
    <lineage>
        <taxon>Bacteria</taxon>
        <taxon>Pseudomonadati</taxon>
        <taxon>Bacteroidota</taxon>
        <taxon>Chitinophagia</taxon>
        <taxon>Chitinophagales</taxon>
        <taxon>Chitinophagaceae</taxon>
        <taxon>Niastella</taxon>
    </lineage>
</organism>
<evidence type="ECO:0000313" key="1">
    <source>
        <dbReference type="EMBL" id="THU39647.1"/>
    </source>
</evidence>
<dbReference type="AlphaFoldDB" id="A0A4S8HVJ1"/>